<dbReference type="SUPFAM" id="SSF54184">
    <property type="entry name" value="Penicillin-binding protein 2x (pbp-2x), c-terminal domain"/>
    <property type="match status" value="1"/>
</dbReference>
<dbReference type="InterPro" id="IPR005543">
    <property type="entry name" value="PASTA_dom"/>
</dbReference>
<evidence type="ECO:0000313" key="2">
    <source>
        <dbReference type="EMBL" id="TLH63622.1"/>
    </source>
</evidence>
<feature type="domain" description="PASTA" evidence="1">
    <location>
        <begin position="212"/>
        <end position="276"/>
    </location>
</feature>
<evidence type="ECO:0000259" key="1">
    <source>
        <dbReference type="PROSITE" id="PS51178"/>
    </source>
</evidence>
<sequence>MTAWQISPATERVELAGGQAEVVFTVTNPGPVDTRATVDIVGSEQAQTSWFTVAEPQQLIPHGGSKQFTATVKPGEKAPAGTHWLAGRVYSADAAPEEDSVTSNRVTFEIKPPPEKPKSKNWLWALIAGVVLLLVIGGVVTALTMRRSGVDVPDVGGKTQAQAEQVLKDIGLVPKVRSQPSGEANGNVISQEPMAGNSLKKGSTVTIVVSSGADLVQIPTLVGMDVNAASEVVQKAGLVSEIAIVANSQARGIVVNTDPKQGSVARGSKVILYVSTGPSGDTSGLCKLRPWICTNRINPNIKVLPGMTIPAHP</sequence>
<dbReference type="SMART" id="SM00740">
    <property type="entry name" value="PASTA"/>
    <property type="match status" value="2"/>
</dbReference>
<dbReference type="Gene3D" id="3.30.10.20">
    <property type="match status" value="2"/>
</dbReference>
<dbReference type="EMBL" id="POTM01000052">
    <property type="protein sequence ID" value="TLH63622.1"/>
    <property type="molecule type" value="Genomic_DNA"/>
</dbReference>
<dbReference type="AlphaFoldDB" id="A0A7I7ZXJ0"/>
<keyword evidence="3" id="KW-1185">Reference proteome</keyword>
<feature type="domain" description="PASTA" evidence="1">
    <location>
        <begin position="146"/>
        <end position="211"/>
    </location>
</feature>
<comment type="caution">
    <text evidence="2">The sequence shown here is derived from an EMBL/GenBank/DDBJ whole genome shotgun (WGS) entry which is preliminary data.</text>
</comment>
<dbReference type="Pfam" id="PF03793">
    <property type="entry name" value="PASTA"/>
    <property type="match status" value="2"/>
</dbReference>
<evidence type="ECO:0000313" key="3">
    <source>
        <dbReference type="Proteomes" id="UP000309984"/>
    </source>
</evidence>
<dbReference type="Proteomes" id="UP000309984">
    <property type="component" value="Unassembled WGS sequence"/>
</dbReference>
<dbReference type="PROSITE" id="PS51178">
    <property type="entry name" value="PASTA"/>
    <property type="match status" value="2"/>
</dbReference>
<proteinExistence type="predicted"/>
<reference evidence="2 3" key="1">
    <citation type="submission" date="2018-01" db="EMBL/GenBank/DDBJ databases">
        <title>Comparative genomics of Mycobacterium mucogenicum and Mycobacterium neoaurum clade members emphasizing tRNA and non-coding RNA.</title>
        <authorList>
            <person name="Behra P.R.K."/>
            <person name="Pettersson B.M.F."/>
            <person name="Das S."/>
            <person name="Dasgupta S."/>
            <person name="Kirsebom L.A."/>
        </authorList>
    </citation>
    <scope>NUCLEOTIDE SEQUENCE [LARGE SCALE GENOMIC DNA]</scope>
    <source>
        <strain evidence="2 3">DSM 45104</strain>
    </source>
</reference>
<accession>A0A7I7ZXJ0</accession>
<protein>
    <recommendedName>
        <fullName evidence="1">PASTA domain-containing protein</fullName>
    </recommendedName>
</protein>
<name>A0A7I7ZXJ0_9MYCO</name>
<dbReference type="CDD" id="cd06577">
    <property type="entry name" value="PASTA_pknB"/>
    <property type="match status" value="2"/>
</dbReference>
<gene>
    <name evidence="2" type="ORF">C1S79_20820</name>
</gene>
<organism evidence="2 3">
    <name type="scientific">Mycolicibacterium phocaicum</name>
    <dbReference type="NCBI Taxonomy" id="319706"/>
    <lineage>
        <taxon>Bacteria</taxon>
        <taxon>Bacillati</taxon>
        <taxon>Actinomycetota</taxon>
        <taxon>Actinomycetes</taxon>
        <taxon>Mycobacteriales</taxon>
        <taxon>Mycobacteriaceae</taxon>
        <taxon>Mycolicibacterium</taxon>
    </lineage>
</organism>